<feature type="transmembrane region" description="Helical" evidence="2">
    <location>
        <begin position="113"/>
        <end position="130"/>
    </location>
</feature>
<evidence type="ECO:0000256" key="2">
    <source>
        <dbReference type="SAM" id="Phobius"/>
    </source>
</evidence>
<feature type="transmembrane region" description="Helical" evidence="2">
    <location>
        <begin position="44"/>
        <end position="63"/>
    </location>
</feature>
<dbReference type="OrthoDB" id="9792840at2"/>
<keyword evidence="2" id="KW-0472">Membrane</keyword>
<evidence type="ECO:0000259" key="3">
    <source>
        <dbReference type="Pfam" id="PF09990"/>
    </source>
</evidence>
<feature type="region of interest" description="Disordered" evidence="1">
    <location>
        <begin position="232"/>
        <end position="342"/>
    </location>
</feature>
<name>A0A4U3KX93_9BACT</name>
<dbReference type="Proteomes" id="UP000305848">
    <property type="component" value="Unassembled WGS sequence"/>
</dbReference>
<feature type="domain" description="DUF2231" evidence="3">
    <location>
        <begin position="8"/>
        <end position="143"/>
    </location>
</feature>
<reference evidence="4 5" key="1">
    <citation type="submission" date="2019-05" db="EMBL/GenBank/DDBJ databases">
        <title>Panacibacter sp. strain 17mud1-8 Genome sequencing and assembly.</title>
        <authorList>
            <person name="Chhetri G."/>
        </authorList>
    </citation>
    <scope>NUCLEOTIDE SEQUENCE [LARGE SCALE GENOMIC DNA]</scope>
    <source>
        <strain evidence="4 5">17mud1-8</strain>
    </source>
</reference>
<dbReference type="EMBL" id="SZQL01000015">
    <property type="protein sequence ID" value="TKK66294.1"/>
    <property type="molecule type" value="Genomic_DNA"/>
</dbReference>
<comment type="caution">
    <text evidence="4">The sequence shown here is derived from an EMBL/GenBank/DDBJ whole genome shotgun (WGS) entry which is preliminary data.</text>
</comment>
<feature type="transmembrane region" description="Helical" evidence="2">
    <location>
        <begin position="83"/>
        <end position="101"/>
    </location>
</feature>
<gene>
    <name evidence="4" type="ORF">FC093_17060</name>
</gene>
<keyword evidence="5" id="KW-1185">Reference proteome</keyword>
<evidence type="ECO:0000256" key="1">
    <source>
        <dbReference type="SAM" id="MobiDB-lite"/>
    </source>
</evidence>
<dbReference type="AlphaFoldDB" id="A0A4U3KX93"/>
<accession>A0A4U3KX93</accession>
<dbReference type="InterPro" id="IPR019251">
    <property type="entry name" value="DUF2231_TM"/>
</dbReference>
<dbReference type="Pfam" id="PF09990">
    <property type="entry name" value="DUF2231"/>
    <property type="match status" value="1"/>
</dbReference>
<feature type="compositionally biased region" description="Basic and acidic residues" evidence="1">
    <location>
        <begin position="232"/>
        <end position="268"/>
    </location>
</feature>
<sequence>MFKDYPSLHPLAIHFPIVLLLLAVPFQAIVIWKPNWVQIRWTALFIMAGGFFSAWAASTLFHAMISPDAPKSALILFKAHEKYAQYTLWMAGGTLLLKGIGDFYKINRRSFDVIVLIAAIISAIFLSVAGHHGARLTHVEGVGPMGKYLGTEEDEKNMENGTMDMGNMKMDSAKKMSDSMPGMNNMPSMDTMKGMDSSMDMNGMDNMDNMKNMPGMGKKDNKNNMKDMKGIKDMKGMDNMKDMPGMDKSDKNKMKDMKGMDNMKDMDNMKNMPGMDTSGKKNSMNDMKGMNNMKDMPGMDSSMNMKDMGNMKGMKSMKLIDSSKPYDNNPARERTDSAKRDK</sequence>
<protein>
    <recommendedName>
        <fullName evidence="3">DUF2231 domain-containing protein</fullName>
    </recommendedName>
</protein>
<evidence type="ECO:0000313" key="4">
    <source>
        <dbReference type="EMBL" id="TKK66294.1"/>
    </source>
</evidence>
<feature type="compositionally biased region" description="Low complexity" evidence="1">
    <location>
        <begin position="269"/>
        <end position="317"/>
    </location>
</feature>
<feature type="compositionally biased region" description="Basic and acidic residues" evidence="1">
    <location>
        <begin position="330"/>
        <end position="342"/>
    </location>
</feature>
<keyword evidence="2" id="KW-1133">Transmembrane helix</keyword>
<keyword evidence="2" id="KW-0812">Transmembrane</keyword>
<evidence type="ECO:0000313" key="5">
    <source>
        <dbReference type="Proteomes" id="UP000305848"/>
    </source>
</evidence>
<feature type="transmembrane region" description="Helical" evidence="2">
    <location>
        <begin position="12"/>
        <end position="32"/>
    </location>
</feature>
<organism evidence="4 5">
    <name type="scientific">Ilyomonas limi</name>
    <dbReference type="NCBI Taxonomy" id="2575867"/>
    <lineage>
        <taxon>Bacteria</taxon>
        <taxon>Pseudomonadati</taxon>
        <taxon>Bacteroidota</taxon>
        <taxon>Chitinophagia</taxon>
        <taxon>Chitinophagales</taxon>
        <taxon>Chitinophagaceae</taxon>
        <taxon>Ilyomonas</taxon>
    </lineage>
</organism>
<dbReference type="RefSeq" id="WP_137263026.1">
    <property type="nucleotide sequence ID" value="NZ_SZQL01000015.1"/>
</dbReference>
<proteinExistence type="predicted"/>